<comment type="caution">
    <text evidence="2">The sequence shown here is derived from an EMBL/GenBank/DDBJ whole genome shotgun (WGS) entry which is preliminary data.</text>
</comment>
<name>A0ABD3TXH7_9LAMI</name>
<organism evidence="2 3">
    <name type="scientific">Penstemon smallii</name>
    <dbReference type="NCBI Taxonomy" id="265156"/>
    <lineage>
        <taxon>Eukaryota</taxon>
        <taxon>Viridiplantae</taxon>
        <taxon>Streptophyta</taxon>
        <taxon>Embryophyta</taxon>
        <taxon>Tracheophyta</taxon>
        <taxon>Spermatophyta</taxon>
        <taxon>Magnoliopsida</taxon>
        <taxon>eudicotyledons</taxon>
        <taxon>Gunneridae</taxon>
        <taxon>Pentapetalae</taxon>
        <taxon>asterids</taxon>
        <taxon>lamiids</taxon>
        <taxon>Lamiales</taxon>
        <taxon>Plantaginaceae</taxon>
        <taxon>Cheloneae</taxon>
        <taxon>Penstemon</taxon>
    </lineage>
</organism>
<evidence type="ECO:0000259" key="1">
    <source>
        <dbReference type="Pfam" id="PF13259"/>
    </source>
</evidence>
<reference evidence="2 3" key="1">
    <citation type="submission" date="2024-12" db="EMBL/GenBank/DDBJ databases">
        <title>The unique morphological basis and parallel evolutionary history of personate flowers in Penstemon.</title>
        <authorList>
            <person name="Depatie T.H."/>
            <person name="Wessinger C.A."/>
        </authorList>
    </citation>
    <scope>NUCLEOTIDE SEQUENCE [LARGE SCALE GENOMIC DNA]</scope>
    <source>
        <strain evidence="2">WTNN_2</strain>
        <tissue evidence="2">Leaf</tissue>
    </source>
</reference>
<evidence type="ECO:0000313" key="3">
    <source>
        <dbReference type="Proteomes" id="UP001634393"/>
    </source>
</evidence>
<proteinExistence type="predicted"/>
<dbReference type="Pfam" id="PF13259">
    <property type="entry name" value="clamp_Gag1-like"/>
    <property type="match status" value="1"/>
</dbReference>
<protein>
    <recommendedName>
        <fullName evidence="1">Gag1-like clamp domain-containing protein</fullName>
    </recommendedName>
</protein>
<gene>
    <name evidence="2" type="ORF">ACJIZ3_025564</name>
</gene>
<dbReference type="AlphaFoldDB" id="A0ABD3TXH7"/>
<dbReference type="PANTHER" id="PTHR33373">
    <property type="entry name" value="OS07G0479600 PROTEIN"/>
    <property type="match status" value="1"/>
</dbReference>
<keyword evidence="3" id="KW-1185">Reference proteome</keyword>
<dbReference type="InterPro" id="IPR025124">
    <property type="entry name" value="Gag1-like_clamp"/>
</dbReference>
<feature type="domain" description="Gag1-like clamp" evidence="1">
    <location>
        <begin position="27"/>
        <end position="107"/>
    </location>
</feature>
<sequence>MDNTGVLSRGHISSTCTLTQLHDTYGGSIKSTEFVNPGLLQWNQSRHTWIGNKKPRSLTTNLSEPNLSWNATYDSLLSNNKPFRKPIPLGEMVDFLVDIWEQEGMYD</sequence>
<accession>A0ABD3TXH7</accession>
<dbReference type="PANTHER" id="PTHR33373:SF1">
    <property type="entry name" value="DUF4050 DOMAIN-CONTAINING PROTEIN"/>
    <property type="match status" value="1"/>
</dbReference>
<dbReference type="Proteomes" id="UP001634393">
    <property type="component" value="Unassembled WGS sequence"/>
</dbReference>
<evidence type="ECO:0000313" key="2">
    <source>
        <dbReference type="EMBL" id="KAL3840973.1"/>
    </source>
</evidence>
<dbReference type="EMBL" id="JBJXBP010000003">
    <property type="protein sequence ID" value="KAL3840973.1"/>
    <property type="molecule type" value="Genomic_DNA"/>
</dbReference>